<proteinExistence type="predicted"/>
<comment type="caution">
    <text evidence="1">The sequence shown here is derived from an EMBL/GenBank/DDBJ whole genome shotgun (WGS) entry which is preliminary data.</text>
</comment>
<dbReference type="EMBL" id="JAGGLD010000005">
    <property type="protein sequence ID" value="MBP2001754.1"/>
    <property type="molecule type" value="Genomic_DNA"/>
</dbReference>
<evidence type="ECO:0000313" key="1">
    <source>
        <dbReference type="EMBL" id="MBP2001754.1"/>
    </source>
</evidence>
<protein>
    <submittedName>
        <fullName evidence="1">Cytoskeletal protein CcmA (Bactofilin family)</fullName>
    </submittedName>
</protein>
<gene>
    <name evidence="1" type="ORF">J2Z69_002810</name>
</gene>
<organism evidence="1 2">
    <name type="scientific">Paenibacillus shirakamiensis</name>
    <dbReference type="NCBI Taxonomy" id="1265935"/>
    <lineage>
        <taxon>Bacteria</taxon>
        <taxon>Bacillati</taxon>
        <taxon>Bacillota</taxon>
        <taxon>Bacilli</taxon>
        <taxon>Bacillales</taxon>
        <taxon>Paenibacillaceae</taxon>
        <taxon>Paenibacillus</taxon>
    </lineage>
</organism>
<accession>A0ABS4JJ72</accession>
<name>A0ABS4JJ72_9BACL</name>
<sequence length="240" mass="25872">MREQALGDLRISGVGTYPGGNYALISIDGVGRVNGNLICEEIECNGTVKLRNVQVKNQMSVNGSGNVDGCLEGGSLRVDGMLKVRDEIRIDHLDINGMLTGLRGANGEKAEVNGSLKVQGDMQYEVIEVHGSLKVSGLLNAGTIHMELNGGCSAREIGVEQITVRKRGSLYGILGKITGKFSYLETDIIEGDDIDVEFTKARVIRGNRIRIGAGCEVDLVEYKESYEADPKSDVSRAVRV</sequence>
<dbReference type="Proteomes" id="UP001519288">
    <property type="component" value="Unassembled WGS sequence"/>
</dbReference>
<evidence type="ECO:0000313" key="2">
    <source>
        <dbReference type="Proteomes" id="UP001519288"/>
    </source>
</evidence>
<dbReference type="RefSeq" id="WP_209863683.1">
    <property type="nucleotide sequence ID" value="NZ_JAGGLD010000005.1"/>
</dbReference>
<reference evidence="1 2" key="1">
    <citation type="submission" date="2021-03" db="EMBL/GenBank/DDBJ databases">
        <title>Genomic Encyclopedia of Type Strains, Phase IV (KMG-IV): sequencing the most valuable type-strain genomes for metagenomic binning, comparative biology and taxonomic classification.</title>
        <authorList>
            <person name="Goeker M."/>
        </authorList>
    </citation>
    <scope>NUCLEOTIDE SEQUENCE [LARGE SCALE GENOMIC DNA]</scope>
    <source>
        <strain evidence="1 2">DSM 26806</strain>
    </source>
</reference>
<keyword evidence="2" id="KW-1185">Reference proteome</keyword>